<reference evidence="2" key="1">
    <citation type="journal article" date="2009" name="Rice">
        <title>De Novo Next Generation Sequencing of Plant Genomes.</title>
        <authorList>
            <person name="Rounsley S."/>
            <person name="Marri P.R."/>
            <person name="Yu Y."/>
            <person name="He R."/>
            <person name="Sisneros N."/>
            <person name="Goicoechea J.L."/>
            <person name="Lee S.J."/>
            <person name="Angelova A."/>
            <person name="Kudrna D."/>
            <person name="Luo M."/>
            <person name="Affourtit J."/>
            <person name="Desany B."/>
            <person name="Knight J."/>
            <person name="Niazi F."/>
            <person name="Egholm M."/>
            <person name="Wing R.A."/>
        </authorList>
    </citation>
    <scope>NUCLEOTIDE SEQUENCE [LARGE SCALE GENOMIC DNA]</scope>
    <source>
        <strain evidence="2">cv. IRGC 105608</strain>
    </source>
</reference>
<sequence>MMPDPRQRARARAPPIPSPSATRNSMPEISSPSAGWATPRCQIREGGGELEQAERREEGRWWEAGSKI</sequence>
<feature type="compositionally biased region" description="Polar residues" evidence="1">
    <location>
        <begin position="22"/>
        <end position="33"/>
    </location>
</feature>
<dbReference type="Gramene" id="OBART01G26560.1">
    <property type="protein sequence ID" value="OBART01G26560.1"/>
    <property type="gene ID" value="OBART01G26560"/>
</dbReference>
<keyword evidence="3" id="KW-1185">Reference proteome</keyword>
<name>A0A0D3ESH6_9ORYZ</name>
<dbReference type="AlphaFoldDB" id="A0A0D3ESH6"/>
<dbReference type="HOGENOM" id="CLU_2798040_0_0_1"/>
<dbReference type="PaxDb" id="65489-OBART01G26560.1"/>
<reference evidence="2" key="2">
    <citation type="submission" date="2015-03" db="UniProtKB">
        <authorList>
            <consortium name="EnsemblPlants"/>
        </authorList>
    </citation>
    <scope>IDENTIFICATION</scope>
</reference>
<feature type="compositionally biased region" description="Basic and acidic residues" evidence="1">
    <location>
        <begin position="42"/>
        <end position="61"/>
    </location>
</feature>
<evidence type="ECO:0000256" key="1">
    <source>
        <dbReference type="SAM" id="MobiDB-lite"/>
    </source>
</evidence>
<evidence type="ECO:0000313" key="2">
    <source>
        <dbReference type="EnsemblPlants" id="OBART01G26560.1"/>
    </source>
</evidence>
<accession>A0A0D3ESH6</accession>
<organism evidence="2">
    <name type="scientific">Oryza barthii</name>
    <dbReference type="NCBI Taxonomy" id="65489"/>
    <lineage>
        <taxon>Eukaryota</taxon>
        <taxon>Viridiplantae</taxon>
        <taxon>Streptophyta</taxon>
        <taxon>Embryophyta</taxon>
        <taxon>Tracheophyta</taxon>
        <taxon>Spermatophyta</taxon>
        <taxon>Magnoliopsida</taxon>
        <taxon>Liliopsida</taxon>
        <taxon>Poales</taxon>
        <taxon>Poaceae</taxon>
        <taxon>BOP clade</taxon>
        <taxon>Oryzoideae</taxon>
        <taxon>Oryzeae</taxon>
        <taxon>Oryzinae</taxon>
        <taxon>Oryza</taxon>
    </lineage>
</organism>
<evidence type="ECO:0000313" key="3">
    <source>
        <dbReference type="Proteomes" id="UP000026960"/>
    </source>
</evidence>
<dbReference type="Proteomes" id="UP000026960">
    <property type="component" value="Chromosome 1"/>
</dbReference>
<protein>
    <submittedName>
        <fullName evidence="2">Uncharacterized protein</fullName>
    </submittedName>
</protein>
<proteinExistence type="predicted"/>
<dbReference type="EnsemblPlants" id="OBART01G26560.1">
    <property type="protein sequence ID" value="OBART01G26560.1"/>
    <property type="gene ID" value="OBART01G26560"/>
</dbReference>
<feature type="region of interest" description="Disordered" evidence="1">
    <location>
        <begin position="1"/>
        <end position="68"/>
    </location>
</feature>